<proteinExistence type="predicted"/>
<evidence type="ECO:0000313" key="2">
    <source>
        <dbReference type="Proteomes" id="UP000027195"/>
    </source>
</evidence>
<reference evidence="2" key="1">
    <citation type="journal article" date="2014" name="Proc. Natl. Acad. Sci. U.S.A.">
        <title>Extensive sampling of basidiomycete genomes demonstrates inadequacy of the white-rot/brown-rot paradigm for wood decay fungi.</title>
        <authorList>
            <person name="Riley R."/>
            <person name="Salamov A.A."/>
            <person name="Brown D.W."/>
            <person name="Nagy L.G."/>
            <person name="Floudas D."/>
            <person name="Held B.W."/>
            <person name="Levasseur A."/>
            <person name="Lombard V."/>
            <person name="Morin E."/>
            <person name="Otillar R."/>
            <person name="Lindquist E.A."/>
            <person name="Sun H."/>
            <person name="LaButti K.M."/>
            <person name="Schmutz J."/>
            <person name="Jabbour D."/>
            <person name="Luo H."/>
            <person name="Baker S.E."/>
            <person name="Pisabarro A.G."/>
            <person name="Walton J.D."/>
            <person name="Blanchette R.A."/>
            <person name="Henrissat B."/>
            <person name="Martin F."/>
            <person name="Cullen D."/>
            <person name="Hibbett D.S."/>
            <person name="Grigoriev I.V."/>
        </authorList>
    </citation>
    <scope>NUCLEOTIDE SEQUENCE [LARGE SCALE GENOMIC DNA]</scope>
    <source>
        <strain evidence="2">FD-172 SS1</strain>
    </source>
</reference>
<organism evidence="1 2">
    <name type="scientific">Botryobasidium botryosum (strain FD-172 SS1)</name>
    <dbReference type="NCBI Taxonomy" id="930990"/>
    <lineage>
        <taxon>Eukaryota</taxon>
        <taxon>Fungi</taxon>
        <taxon>Dikarya</taxon>
        <taxon>Basidiomycota</taxon>
        <taxon>Agaricomycotina</taxon>
        <taxon>Agaricomycetes</taxon>
        <taxon>Cantharellales</taxon>
        <taxon>Botryobasidiaceae</taxon>
        <taxon>Botryobasidium</taxon>
    </lineage>
</organism>
<dbReference type="Proteomes" id="UP000027195">
    <property type="component" value="Unassembled WGS sequence"/>
</dbReference>
<name>A0A067LVP1_BOTB1</name>
<dbReference type="HOGENOM" id="CLU_106372_0_0_1"/>
<keyword evidence="2" id="KW-1185">Reference proteome</keyword>
<gene>
    <name evidence="1" type="ORF">BOTBODRAFT_71936</name>
</gene>
<accession>A0A067LVP1</accession>
<dbReference type="InParanoid" id="A0A067LVP1"/>
<feature type="non-terminal residue" evidence="1">
    <location>
        <position position="201"/>
    </location>
</feature>
<feature type="non-terminal residue" evidence="1">
    <location>
        <position position="1"/>
    </location>
</feature>
<dbReference type="AlphaFoldDB" id="A0A067LVP1"/>
<evidence type="ECO:0000313" key="1">
    <source>
        <dbReference type="EMBL" id="KDQ07234.1"/>
    </source>
</evidence>
<dbReference type="EMBL" id="KL198112">
    <property type="protein sequence ID" value="KDQ07234.1"/>
    <property type="molecule type" value="Genomic_DNA"/>
</dbReference>
<protein>
    <submittedName>
        <fullName evidence="1">Uncharacterized protein</fullName>
    </submittedName>
</protein>
<dbReference type="OrthoDB" id="3268677at2759"/>
<sequence>LHRTGVGGGGAPHRSKLALARYARKWKQLNTIQRKRIKKEEITRYTWINHHDVLAVYSADCAKRVLVYDGPSSNGIVQPCDPCAEVLNDKRFQNALRRKMPSEAHMRFSPSQYRPELLGAVWSMQTGVRQLVEMVRSHILYHKNNDIYLEFSRMAISGNLKGHEALLGLIEYEVRRFQRLSAGKSLCNMEYPHPINEVMNI</sequence>